<feature type="transmembrane region" description="Helical" evidence="6">
    <location>
        <begin position="503"/>
        <end position="520"/>
    </location>
</feature>
<feature type="transmembrane region" description="Helical" evidence="6">
    <location>
        <begin position="91"/>
        <end position="119"/>
    </location>
</feature>
<feature type="transmembrane region" description="Helical" evidence="6">
    <location>
        <begin position="294"/>
        <end position="314"/>
    </location>
</feature>
<keyword evidence="4 6" id="KW-1133">Transmembrane helix</keyword>
<feature type="transmembrane region" description="Helical" evidence="6">
    <location>
        <begin position="581"/>
        <end position="602"/>
    </location>
</feature>
<evidence type="ECO:0000256" key="4">
    <source>
        <dbReference type="ARBA" id="ARBA00022989"/>
    </source>
</evidence>
<evidence type="ECO:0000313" key="8">
    <source>
        <dbReference type="Proteomes" id="UP000581769"/>
    </source>
</evidence>
<sequence length="636" mass="67201">MKRSRFRGAIVAAVVAGLVLLLIIVATAGDVYTPLGTADPGEAVTFGFAIVRFAAEAAGAGCVGGLVFAAFVAPGRRDGKLTAESYAAVRFAAGSAACWLAAAIAAVPLSAAVAAGLPLGTALRPDALLSTIGAAEEPKAWLCVVVAAAIATALAWPTMAWRPVVLALVVAAAGLLAPVVVGHVSVGAGHDFATDALFWHVPAAAIWLGALLALLGHLRRRTPDELILRRYHRLSRICFAVVLVSGAVGGLVTARPDGLFSRYGLLLAVEVVLLGAAGAMLAAARGRSPGRVAAIELLLLMLATGGSVALTVLVPPSFVNHPASVQETILGYGLDTPPSWLRLVTDWRPDLVLGPIAVLACLLYLLGMRRLRRRGDAWAGGRAAAWLLGWLLVLVATSSGVGTYSPGTFSLHMVTHMTLNMFAPVLLVLGGPVTLALRALPARSGVPGAREWLVDLLHAPVTRFLAHPAVAAILFAGSFYALYFSDLFGQAMLFHWSHELMRVHFLVTGYLFAWVVVGTDRTPRRMPHLARLGVLFAVMPFHAFFGVIVMSKQTVIAATYYHYLALPWAGDLLADQRLGGGIAWASGELPLIVIVVALLVQWSRDDERRARRADRSGEAEFDAYNAMLAQLAQRGR</sequence>
<feature type="transmembrane region" description="Helical" evidence="6">
    <location>
        <begin position="461"/>
        <end position="483"/>
    </location>
</feature>
<gene>
    <name evidence="7" type="ORF">BJY18_001614</name>
</gene>
<protein>
    <submittedName>
        <fullName evidence="7">Putative copper resistance protein D</fullName>
    </submittedName>
</protein>
<keyword evidence="2" id="KW-1003">Cell membrane</keyword>
<dbReference type="RefSeq" id="WP_312873785.1">
    <property type="nucleotide sequence ID" value="NZ_JACHMG010000001.1"/>
</dbReference>
<reference evidence="7 8" key="1">
    <citation type="submission" date="2020-08" db="EMBL/GenBank/DDBJ databases">
        <title>Sequencing the genomes of 1000 actinobacteria strains.</title>
        <authorList>
            <person name="Klenk H.-P."/>
        </authorList>
    </citation>
    <scope>NUCLEOTIDE SEQUENCE [LARGE SCALE GENOMIC DNA]</scope>
    <source>
        <strain evidence="7 8">DSM 45859</strain>
    </source>
</reference>
<dbReference type="Pfam" id="PF09678">
    <property type="entry name" value="Caa3_CtaG"/>
    <property type="match status" value="1"/>
</dbReference>
<evidence type="ECO:0000256" key="1">
    <source>
        <dbReference type="ARBA" id="ARBA00004651"/>
    </source>
</evidence>
<dbReference type="AlphaFoldDB" id="A0A840IRH1"/>
<keyword evidence="5 6" id="KW-0472">Membrane</keyword>
<feature type="transmembrane region" description="Helical" evidence="6">
    <location>
        <begin position="532"/>
        <end position="561"/>
    </location>
</feature>
<feature type="transmembrane region" description="Helical" evidence="6">
    <location>
        <begin position="351"/>
        <end position="371"/>
    </location>
</feature>
<dbReference type="EMBL" id="JACHMG010000001">
    <property type="protein sequence ID" value="MBB4684129.1"/>
    <property type="molecule type" value="Genomic_DNA"/>
</dbReference>
<accession>A0A840IRH1</accession>
<evidence type="ECO:0000256" key="5">
    <source>
        <dbReference type="ARBA" id="ARBA00023136"/>
    </source>
</evidence>
<evidence type="ECO:0000256" key="3">
    <source>
        <dbReference type="ARBA" id="ARBA00022692"/>
    </source>
</evidence>
<dbReference type="Proteomes" id="UP000581769">
    <property type="component" value="Unassembled WGS sequence"/>
</dbReference>
<keyword evidence="3 6" id="KW-0812">Transmembrane</keyword>
<feature type="transmembrane region" description="Helical" evidence="6">
    <location>
        <begin position="383"/>
        <end position="401"/>
    </location>
</feature>
<feature type="transmembrane region" description="Helical" evidence="6">
    <location>
        <begin position="139"/>
        <end position="157"/>
    </location>
</feature>
<organism evidence="7 8">
    <name type="scientific">Amycolatopsis jiangsuensis</name>
    <dbReference type="NCBI Taxonomy" id="1181879"/>
    <lineage>
        <taxon>Bacteria</taxon>
        <taxon>Bacillati</taxon>
        <taxon>Actinomycetota</taxon>
        <taxon>Actinomycetes</taxon>
        <taxon>Pseudonocardiales</taxon>
        <taxon>Pseudonocardiaceae</taxon>
        <taxon>Amycolatopsis</taxon>
    </lineage>
</organism>
<name>A0A840IRH1_9PSEU</name>
<feature type="transmembrane region" description="Helical" evidence="6">
    <location>
        <begin position="421"/>
        <end position="440"/>
    </location>
</feature>
<keyword evidence="8" id="KW-1185">Reference proteome</keyword>
<evidence type="ECO:0000256" key="6">
    <source>
        <dbReference type="SAM" id="Phobius"/>
    </source>
</evidence>
<evidence type="ECO:0000313" key="7">
    <source>
        <dbReference type="EMBL" id="MBB4684129.1"/>
    </source>
</evidence>
<feature type="transmembrane region" description="Helical" evidence="6">
    <location>
        <begin position="260"/>
        <end position="282"/>
    </location>
</feature>
<feature type="transmembrane region" description="Helical" evidence="6">
    <location>
        <begin position="237"/>
        <end position="254"/>
    </location>
</feature>
<feature type="transmembrane region" description="Helical" evidence="6">
    <location>
        <begin position="197"/>
        <end position="216"/>
    </location>
</feature>
<feature type="transmembrane region" description="Helical" evidence="6">
    <location>
        <begin position="44"/>
        <end position="71"/>
    </location>
</feature>
<evidence type="ECO:0000256" key="2">
    <source>
        <dbReference type="ARBA" id="ARBA00022475"/>
    </source>
</evidence>
<dbReference type="InterPro" id="IPR019108">
    <property type="entry name" value="Caa3_assmbl_CtaG-rel"/>
</dbReference>
<comment type="subcellular location">
    <subcellularLocation>
        <location evidence="1">Cell membrane</location>
        <topology evidence="1">Multi-pass membrane protein</topology>
    </subcellularLocation>
</comment>
<proteinExistence type="predicted"/>
<comment type="caution">
    <text evidence="7">The sequence shown here is derived from an EMBL/GenBank/DDBJ whole genome shotgun (WGS) entry which is preliminary data.</text>
</comment>
<feature type="transmembrane region" description="Helical" evidence="6">
    <location>
        <begin position="164"/>
        <end position="185"/>
    </location>
</feature>
<dbReference type="GO" id="GO:0005886">
    <property type="term" value="C:plasma membrane"/>
    <property type="evidence" value="ECO:0007669"/>
    <property type="project" value="UniProtKB-SubCell"/>
</dbReference>